<comment type="caution">
    <text evidence="3">The sequence shown here is derived from an EMBL/GenBank/DDBJ whole genome shotgun (WGS) entry which is preliminary data.</text>
</comment>
<feature type="region of interest" description="Disordered" evidence="1">
    <location>
        <begin position="25"/>
        <end position="51"/>
    </location>
</feature>
<proteinExistence type="predicted"/>
<evidence type="ECO:0000313" key="3">
    <source>
        <dbReference type="EMBL" id="GGW81166.1"/>
    </source>
</evidence>
<dbReference type="InterPro" id="IPR008613">
    <property type="entry name" value="Excalibur_Ca-bd_domain"/>
</dbReference>
<evidence type="ECO:0000259" key="2">
    <source>
        <dbReference type="SMART" id="SM00894"/>
    </source>
</evidence>
<protein>
    <recommendedName>
        <fullName evidence="2">Excalibur calcium-binding domain-containing protein</fullName>
    </recommendedName>
</protein>
<feature type="domain" description="Excalibur calcium-binding" evidence="2">
    <location>
        <begin position="146"/>
        <end position="182"/>
    </location>
</feature>
<reference evidence="4" key="1">
    <citation type="journal article" date="2019" name="Int. J. Syst. Evol. Microbiol.">
        <title>The Global Catalogue of Microorganisms (GCM) 10K type strain sequencing project: providing services to taxonomists for standard genome sequencing and annotation.</title>
        <authorList>
            <consortium name="The Broad Institute Genomics Platform"/>
            <consortium name="The Broad Institute Genome Sequencing Center for Infectious Disease"/>
            <person name="Wu L."/>
            <person name="Ma J."/>
        </authorList>
    </citation>
    <scope>NUCLEOTIDE SEQUENCE [LARGE SCALE GENOMIC DNA]</scope>
    <source>
        <strain evidence="4">JCM 4866</strain>
    </source>
</reference>
<dbReference type="EMBL" id="BMWC01000001">
    <property type="protein sequence ID" value="GGW81166.1"/>
    <property type="molecule type" value="Genomic_DNA"/>
</dbReference>
<sequence>MTITKWSLIPQAGLLGPTVIPSRTASGGMTMANPYTNPYPGPPVPQPSRPAPRWARKRYVLPALALGLFLGVGIGGGGGETTTDAKPAAARPQATVTVTATPLAKEPEPAPTVTATKTVRVTTTVTAPPEAGGVSDDSDSGGSDVYYANCSAVRAAGAAPIHRGEPGYASHLDRDNDGVACDT</sequence>
<dbReference type="Proteomes" id="UP000617743">
    <property type="component" value="Unassembled WGS sequence"/>
</dbReference>
<gene>
    <name evidence="3" type="ORF">GCM10010383_06340</name>
</gene>
<dbReference type="SMART" id="SM00894">
    <property type="entry name" value="Excalibur"/>
    <property type="match status" value="1"/>
</dbReference>
<evidence type="ECO:0000256" key="1">
    <source>
        <dbReference type="SAM" id="MobiDB-lite"/>
    </source>
</evidence>
<evidence type="ECO:0000313" key="4">
    <source>
        <dbReference type="Proteomes" id="UP000617743"/>
    </source>
</evidence>
<dbReference type="Pfam" id="PF05901">
    <property type="entry name" value="Excalibur"/>
    <property type="match status" value="1"/>
</dbReference>
<accession>A0ABQ2WYV8</accession>
<feature type="region of interest" description="Disordered" evidence="1">
    <location>
        <begin position="163"/>
        <end position="183"/>
    </location>
</feature>
<name>A0ABQ2WYV8_9ACTN</name>
<feature type="compositionally biased region" description="Pro residues" evidence="1">
    <location>
        <begin position="37"/>
        <end position="50"/>
    </location>
</feature>
<keyword evidence="4" id="KW-1185">Reference proteome</keyword>
<organism evidence="3 4">
    <name type="scientific">Streptomyces lomondensis</name>
    <dbReference type="NCBI Taxonomy" id="68229"/>
    <lineage>
        <taxon>Bacteria</taxon>
        <taxon>Bacillati</taxon>
        <taxon>Actinomycetota</taxon>
        <taxon>Actinomycetes</taxon>
        <taxon>Kitasatosporales</taxon>
        <taxon>Streptomycetaceae</taxon>
        <taxon>Streptomyces</taxon>
    </lineage>
</organism>